<reference evidence="1" key="1">
    <citation type="journal article" date="2021" name="Proc. Natl. Acad. Sci. U.S.A.">
        <title>Three genomes in the algal genus Volvox reveal the fate of a haploid sex-determining region after a transition to homothallism.</title>
        <authorList>
            <person name="Yamamoto K."/>
            <person name="Hamaji T."/>
            <person name="Kawai-Toyooka H."/>
            <person name="Matsuzaki R."/>
            <person name="Takahashi F."/>
            <person name="Nishimura Y."/>
            <person name="Kawachi M."/>
            <person name="Noguchi H."/>
            <person name="Minakuchi Y."/>
            <person name="Umen J.G."/>
            <person name="Toyoda A."/>
            <person name="Nozaki H."/>
        </authorList>
    </citation>
    <scope>NUCLEOTIDE SEQUENCE</scope>
    <source>
        <strain evidence="1">NIES-3786</strain>
    </source>
</reference>
<name>A0A8J4FWI5_9CHLO</name>
<proteinExistence type="predicted"/>
<evidence type="ECO:0000313" key="1">
    <source>
        <dbReference type="EMBL" id="GIL87129.1"/>
    </source>
</evidence>
<organism evidence="1 2">
    <name type="scientific">Volvox reticuliferus</name>
    <dbReference type="NCBI Taxonomy" id="1737510"/>
    <lineage>
        <taxon>Eukaryota</taxon>
        <taxon>Viridiplantae</taxon>
        <taxon>Chlorophyta</taxon>
        <taxon>core chlorophytes</taxon>
        <taxon>Chlorophyceae</taxon>
        <taxon>CS clade</taxon>
        <taxon>Chlamydomonadales</taxon>
        <taxon>Volvocaceae</taxon>
        <taxon>Volvox</taxon>
    </lineage>
</organism>
<dbReference type="AlphaFoldDB" id="A0A8J4FWI5"/>
<evidence type="ECO:0000313" key="2">
    <source>
        <dbReference type="Proteomes" id="UP000747110"/>
    </source>
</evidence>
<keyword evidence="2" id="KW-1185">Reference proteome</keyword>
<accession>A0A8J4FWI5</accession>
<comment type="caution">
    <text evidence="1">The sequence shown here is derived from an EMBL/GenBank/DDBJ whole genome shotgun (WGS) entry which is preliminary data.</text>
</comment>
<protein>
    <submittedName>
        <fullName evidence="1">Uncharacterized protein</fullName>
    </submittedName>
</protein>
<gene>
    <name evidence="1" type="ORF">Vretifemale_15249</name>
</gene>
<dbReference type="Proteomes" id="UP000747110">
    <property type="component" value="Unassembled WGS sequence"/>
</dbReference>
<sequence>MVRHCRTWARRSGTALSYTGWYGTVVRGRSGTALSYGTARYNGTARYDGTAWYDGTARYDGTALSYMEWYGTVVRGRGGVVRHYRTWNCTAQSYVDTHGAVRQRARRDRTHVTQHAAPHMLGALAKGTSNPRTA</sequence>
<dbReference type="EMBL" id="BNCP01000038">
    <property type="protein sequence ID" value="GIL87129.1"/>
    <property type="molecule type" value="Genomic_DNA"/>
</dbReference>